<evidence type="ECO:0000256" key="3">
    <source>
        <dbReference type="ARBA" id="ARBA00022741"/>
    </source>
</evidence>
<sequence>MSQPVFQTRDLTKIYGSGETEVRALDGVTMALYESEMAVLLGPSGSGKSTFLNIIGGLDQATSGTVHYQDKELTVLSERQLTRYRRDHVGFVFQFYNLIPSLTAWENVALVTEVSRNPMTPGEALAMVDLDNRATHFPAQLSGGEQQRVAIARAIAKRPEVLLCDEPTGALDSKTGIIVLEALTRINEELGTSTAVITHNAGIQEIAHRVCFFKDGKIERVEINDQRVKPAEVVW</sequence>
<dbReference type="InterPro" id="IPR017871">
    <property type="entry name" value="ABC_transporter-like_CS"/>
</dbReference>
<keyword evidence="2" id="KW-0813">Transport</keyword>
<dbReference type="SUPFAM" id="SSF52540">
    <property type="entry name" value="P-loop containing nucleoside triphosphate hydrolases"/>
    <property type="match status" value="1"/>
</dbReference>
<dbReference type="Pfam" id="PF00005">
    <property type="entry name" value="ABC_tran"/>
    <property type="match status" value="1"/>
</dbReference>
<evidence type="ECO:0000256" key="4">
    <source>
        <dbReference type="ARBA" id="ARBA00022840"/>
    </source>
</evidence>
<dbReference type="EMBL" id="JBHTJV010000002">
    <property type="protein sequence ID" value="MFD0914830.1"/>
    <property type="molecule type" value="Genomic_DNA"/>
</dbReference>
<gene>
    <name evidence="6" type="ORF">ACFQ14_00250</name>
</gene>
<keyword evidence="3" id="KW-0547">Nucleotide-binding</keyword>
<name>A0ABW3F993_9HYPH</name>
<dbReference type="InterPro" id="IPR003439">
    <property type="entry name" value="ABC_transporter-like_ATP-bd"/>
</dbReference>
<dbReference type="Gene3D" id="3.40.50.300">
    <property type="entry name" value="P-loop containing nucleotide triphosphate hydrolases"/>
    <property type="match status" value="1"/>
</dbReference>
<evidence type="ECO:0000313" key="6">
    <source>
        <dbReference type="EMBL" id="MFD0914830.1"/>
    </source>
</evidence>
<proteinExistence type="inferred from homology"/>
<dbReference type="InterPro" id="IPR017911">
    <property type="entry name" value="MacB-like_ATP-bd"/>
</dbReference>
<evidence type="ECO:0000313" key="7">
    <source>
        <dbReference type="Proteomes" id="UP001597101"/>
    </source>
</evidence>
<comment type="similarity">
    <text evidence="1">Belongs to the ABC transporter superfamily.</text>
</comment>
<evidence type="ECO:0000259" key="5">
    <source>
        <dbReference type="PROSITE" id="PS50893"/>
    </source>
</evidence>
<comment type="caution">
    <text evidence="6">The sequence shown here is derived from an EMBL/GenBank/DDBJ whole genome shotgun (WGS) entry which is preliminary data.</text>
</comment>
<dbReference type="GO" id="GO:0005524">
    <property type="term" value="F:ATP binding"/>
    <property type="evidence" value="ECO:0007669"/>
    <property type="project" value="UniProtKB-KW"/>
</dbReference>
<dbReference type="InterPro" id="IPR027417">
    <property type="entry name" value="P-loop_NTPase"/>
</dbReference>
<dbReference type="CDD" id="cd03255">
    <property type="entry name" value="ABC_MJ0796_LolCDE_FtsE"/>
    <property type="match status" value="1"/>
</dbReference>
<keyword evidence="7" id="KW-1185">Reference proteome</keyword>
<evidence type="ECO:0000256" key="2">
    <source>
        <dbReference type="ARBA" id="ARBA00022448"/>
    </source>
</evidence>
<reference evidence="7" key="1">
    <citation type="journal article" date="2019" name="Int. J. Syst. Evol. Microbiol.">
        <title>The Global Catalogue of Microorganisms (GCM) 10K type strain sequencing project: providing services to taxonomists for standard genome sequencing and annotation.</title>
        <authorList>
            <consortium name="The Broad Institute Genomics Platform"/>
            <consortium name="The Broad Institute Genome Sequencing Center for Infectious Disease"/>
            <person name="Wu L."/>
            <person name="Ma J."/>
        </authorList>
    </citation>
    <scope>NUCLEOTIDE SEQUENCE [LARGE SCALE GENOMIC DNA]</scope>
    <source>
        <strain evidence="7">CCUG 60023</strain>
    </source>
</reference>
<dbReference type="PROSITE" id="PS00211">
    <property type="entry name" value="ABC_TRANSPORTER_1"/>
    <property type="match status" value="1"/>
</dbReference>
<dbReference type="PANTHER" id="PTHR42798">
    <property type="entry name" value="LIPOPROTEIN-RELEASING SYSTEM ATP-BINDING PROTEIN LOLD"/>
    <property type="match status" value="1"/>
</dbReference>
<evidence type="ECO:0000256" key="1">
    <source>
        <dbReference type="ARBA" id="ARBA00005417"/>
    </source>
</evidence>
<protein>
    <submittedName>
        <fullName evidence="6">ABC transporter ATP-binding protein</fullName>
    </submittedName>
</protein>
<dbReference type="SMART" id="SM00382">
    <property type="entry name" value="AAA"/>
    <property type="match status" value="1"/>
</dbReference>
<keyword evidence="4 6" id="KW-0067">ATP-binding</keyword>
<dbReference type="Proteomes" id="UP001597101">
    <property type="component" value="Unassembled WGS sequence"/>
</dbReference>
<feature type="domain" description="ABC transporter" evidence="5">
    <location>
        <begin position="6"/>
        <end position="235"/>
    </location>
</feature>
<accession>A0ABW3F993</accession>
<dbReference type="RefSeq" id="WP_377210690.1">
    <property type="nucleotide sequence ID" value="NZ_JBHTJV010000002.1"/>
</dbReference>
<organism evidence="6 7">
    <name type="scientific">Pseudahrensia aquimaris</name>
    <dbReference type="NCBI Taxonomy" id="744461"/>
    <lineage>
        <taxon>Bacteria</taxon>
        <taxon>Pseudomonadati</taxon>
        <taxon>Pseudomonadota</taxon>
        <taxon>Alphaproteobacteria</taxon>
        <taxon>Hyphomicrobiales</taxon>
        <taxon>Ahrensiaceae</taxon>
        <taxon>Pseudahrensia</taxon>
    </lineage>
</organism>
<dbReference type="PANTHER" id="PTHR42798:SF2">
    <property type="entry name" value="ABC TRANSPORTER ATP-BINDING PROTEIN MG467-RELATED"/>
    <property type="match status" value="1"/>
</dbReference>
<dbReference type="PROSITE" id="PS50893">
    <property type="entry name" value="ABC_TRANSPORTER_2"/>
    <property type="match status" value="1"/>
</dbReference>
<dbReference type="InterPro" id="IPR003593">
    <property type="entry name" value="AAA+_ATPase"/>
</dbReference>